<feature type="domain" description="Pyridoxamine 5'-phosphate oxidase N-terminal" evidence="1">
    <location>
        <begin position="7"/>
        <end position="128"/>
    </location>
</feature>
<proteinExistence type="predicted"/>
<dbReference type="KEGG" id="fpn:ABE65_000980"/>
<dbReference type="Gene3D" id="2.30.110.10">
    <property type="entry name" value="Electron Transport, Fmn-binding Protein, Chain A"/>
    <property type="match status" value="1"/>
</dbReference>
<dbReference type="Proteomes" id="UP000076623">
    <property type="component" value="Chromosome"/>
</dbReference>
<dbReference type="RefSeq" id="WP_066390742.1">
    <property type="nucleotide sequence ID" value="NZ_CP015378.1"/>
</dbReference>
<evidence type="ECO:0000313" key="3">
    <source>
        <dbReference type="Proteomes" id="UP000076623"/>
    </source>
</evidence>
<accession>A0A160IIE8</accession>
<gene>
    <name evidence="2" type="ORF">ABE65_000980</name>
</gene>
<evidence type="ECO:0000259" key="1">
    <source>
        <dbReference type="Pfam" id="PF01243"/>
    </source>
</evidence>
<dbReference type="InterPro" id="IPR011576">
    <property type="entry name" value="Pyridox_Oxase_N"/>
</dbReference>
<dbReference type="STRING" id="1221500.ABE65_000980"/>
<dbReference type="InterPro" id="IPR012349">
    <property type="entry name" value="Split_barrel_FMN-bd"/>
</dbReference>
<evidence type="ECO:0000313" key="2">
    <source>
        <dbReference type="EMBL" id="ANC75511.1"/>
    </source>
</evidence>
<protein>
    <submittedName>
        <fullName evidence="2">General stress protein</fullName>
    </submittedName>
</protein>
<sequence>MDKEQMKNKVFEVVDKKQTGVLATVKKNKPHSRYMTFFHDELTFYTPTSIETHKADEIQDNPNVHVLVGYDGEGYNDPYLEIEGTATIRDDQGLKEKFWNDHMKHYFEGPNDPNYILLEIKPSLIRLMNDGEHEPQTLEL</sequence>
<dbReference type="EMBL" id="CP015378">
    <property type="protein sequence ID" value="ANC75511.1"/>
    <property type="molecule type" value="Genomic_DNA"/>
</dbReference>
<dbReference type="PANTHER" id="PTHR34818:SF1">
    <property type="entry name" value="PROTEIN BLI-3"/>
    <property type="match status" value="1"/>
</dbReference>
<dbReference type="Pfam" id="PF01243">
    <property type="entry name" value="PNPOx_N"/>
    <property type="match status" value="1"/>
</dbReference>
<dbReference type="InterPro" id="IPR052917">
    <property type="entry name" value="Stress-Dev_Protein"/>
</dbReference>
<dbReference type="SUPFAM" id="SSF50475">
    <property type="entry name" value="FMN-binding split barrel"/>
    <property type="match status" value="1"/>
</dbReference>
<dbReference type="AlphaFoldDB" id="A0A160IIE8"/>
<reference evidence="2 3" key="1">
    <citation type="submission" date="2016-04" db="EMBL/GenBank/DDBJ databases">
        <title>Complete genome sequence of Fictibacillus phosphorivorans G25-29, a strain toxic to nematodes.</title>
        <authorList>
            <person name="Zheng Z."/>
        </authorList>
    </citation>
    <scope>NUCLEOTIDE SEQUENCE [LARGE SCALE GENOMIC DNA]</scope>
    <source>
        <strain evidence="2 3">G25-29</strain>
    </source>
</reference>
<keyword evidence="3" id="KW-1185">Reference proteome</keyword>
<organism evidence="2 3">
    <name type="scientific">Fictibacillus phosphorivorans</name>
    <dbReference type="NCBI Taxonomy" id="1221500"/>
    <lineage>
        <taxon>Bacteria</taxon>
        <taxon>Bacillati</taxon>
        <taxon>Bacillota</taxon>
        <taxon>Bacilli</taxon>
        <taxon>Bacillales</taxon>
        <taxon>Fictibacillaceae</taxon>
        <taxon>Fictibacillus</taxon>
    </lineage>
</organism>
<dbReference type="PANTHER" id="PTHR34818">
    <property type="entry name" value="PROTEIN BLI-3"/>
    <property type="match status" value="1"/>
</dbReference>
<name>A0A160IIE8_9BACL</name>